<evidence type="ECO:0000313" key="3">
    <source>
        <dbReference type="Proteomes" id="UP000031366"/>
    </source>
</evidence>
<gene>
    <name evidence="2" type="ORF">U732_2117</name>
</gene>
<evidence type="ECO:0000313" key="2">
    <source>
        <dbReference type="EMBL" id="KIE45759.1"/>
    </source>
</evidence>
<keyword evidence="1" id="KW-1133">Transmembrane helix</keyword>
<keyword evidence="3" id="KW-1185">Reference proteome</keyword>
<evidence type="ECO:0000256" key="1">
    <source>
        <dbReference type="SAM" id="Phobius"/>
    </source>
</evidence>
<accession>A0A0C1TYI1</accession>
<protein>
    <submittedName>
        <fullName evidence="2">Uncharacterized protein</fullName>
    </submittedName>
</protein>
<feature type="transmembrane region" description="Helical" evidence="1">
    <location>
        <begin position="6"/>
        <end position="26"/>
    </location>
</feature>
<organism evidence="2 3">
    <name type="scientific">Clostridium argentinense CDC 2741</name>
    <dbReference type="NCBI Taxonomy" id="1418104"/>
    <lineage>
        <taxon>Bacteria</taxon>
        <taxon>Bacillati</taxon>
        <taxon>Bacillota</taxon>
        <taxon>Clostridia</taxon>
        <taxon>Eubacteriales</taxon>
        <taxon>Clostridiaceae</taxon>
        <taxon>Clostridium</taxon>
    </lineage>
</organism>
<dbReference type="RefSeq" id="WP_039634281.1">
    <property type="nucleotide sequence ID" value="NZ_AYSO01000018.1"/>
</dbReference>
<dbReference type="EMBL" id="AYSO01000018">
    <property type="protein sequence ID" value="KIE45759.1"/>
    <property type="molecule type" value="Genomic_DNA"/>
</dbReference>
<keyword evidence="1" id="KW-0812">Transmembrane</keyword>
<reference evidence="2 3" key="1">
    <citation type="journal article" date="2015" name="Infect. Genet. Evol.">
        <title>Genomic sequences of six botulinum neurotoxin-producing strains representing three clostridial species illustrate the mobility and diversity of botulinum neurotoxin genes.</title>
        <authorList>
            <person name="Smith T.J."/>
            <person name="Hill K.K."/>
            <person name="Xie G."/>
            <person name="Foley B.T."/>
            <person name="Williamson C.H."/>
            <person name="Foster J.T."/>
            <person name="Johnson S.L."/>
            <person name="Chertkov O."/>
            <person name="Teshima H."/>
            <person name="Gibbons H.S."/>
            <person name="Johnsky L.A."/>
            <person name="Karavis M.A."/>
            <person name="Smith L.A."/>
        </authorList>
    </citation>
    <scope>NUCLEOTIDE SEQUENCE [LARGE SCALE GENOMIC DNA]</scope>
    <source>
        <strain evidence="2 3">CDC 2741</strain>
    </source>
</reference>
<dbReference type="AlphaFoldDB" id="A0A0C1TYI1"/>
<name>A0A0C1TYI1_9CLOT</name>
<dbReference type="Proteomes" id="UP000031366">
    <property type="component" value="Unassembled WGS sequence"/>
</dbReference>
<proteinExistence type="predicted"/>
<sequence>MKKKIISVVIIISSFFILLIGLNKYMYMNSGRSFIKCNGIKIERGLNILNEELQTFTYKIQSRLYNQR</sequence>
<keyword evidence="1" id="KW-0472">Membrane</keyword>
<comment type="caution">
    <text evidence="2">The sequence shown here is derived from an EMBL/GenBank/DDBJ whole genome shotgun (WGS) entry which is preliminary data.</text>
</comment>